<gene>
    <name evidence="1" type="ORF">J2W55_000250</name>
</gene>
<dbReference type="EMBL" id="JAVDUU010000001">
    <property type="protein sequence ID" value="MDR6940422.1"/>
    <property type="molecule type" value="Genomic_DNA"/>
</dbReference>
<dbReference type="SUPFAM" id="SSF53448">
    <property type="entry name" value="Nucleotide-diphospho-sugar transferases"/>
    <property type="match status" value="1"/>
</dbReference>
<dbReference type="RefSeq" id="WP_310091059.1">
    <property type="nucleotide sequence ID" value="NZ_JAVDUU010000001.1"/>
</dbReference>
<evidence type="ECO:0000313" key="2">
    <source>
        <dbReference type="Proteomes" id="UP001247620"/>
    </source>
</evidence>
<dbReference type="InterPro" id="IPR029044">
    <property type="entry name" value="Nucleotide-diphossugar_trans"/>
</dbReference>
<organism evidence="1 2">
    <name type="scientific">Mucilaginibacter pocheonensis</name>
    <dbReference type="NCBI Taxonomy" id="398050"/>
    <lineage>
        <taxon>Bacteria</taxon>
        <taxon>Pseudomonadati</taxon>
        <taxon>Bacteroidota</taxon>
        <taxon>Sphingobacteriia</taxon>
        <taxon>Sphingobacteriales</taxon>
        <taxon>Sphingobacteriaceae</taxon>
        <taxon>Mucilaginibacter</taxon>
    </lineage>
</organism>
<keyword evidence="2" id="KW-1185">Reference proteome</keyword>
<evidence type="ECO:0000313" key="1">
    <source>
        <dbReference type="EMBL" id="MDR6940422.1"/>
    </source>
</evidence>
<proteinExistence type="predicted"/>
<name>A0ABU1T4V5_9SPHI</name>
<evidence type="ECO:0008006" key="3">
    <source>
        <dbReference type="Google" id="ProtNLM"/>
    </source>
</evidence>
<sequence>MSFKTPVLFLIFNRPDITGRVFNEIRKLQPAQLFIAADGPRANYPGEEENCTLTRQMVLNNIDWPCEVKTLFRDKNLGCGKAVWEAITWFFDHVEEGIILEDDCLPDNTFFCFCENLLERYRHNNEVMHIGGANFQNKNLNIKHSYYFSNYIHIWGWATWKRAWELYDFAIPHHFDQSFTGILKKKFPKTAEFDFWTKSFTAMAGQAIDTWDIQWSYSVYKNNGIGITPALNLISNIGFGPEATHTHSFDPNVTAIPLNSINEIKHPEVIKINTKADAYTFKKLFGRGTTGFDRIKFKIGKKIPLIKRVYLKTIGKKAQ</sequence>
<dbReference type="Gene3D" id="3.90.550.10">
    <property type="entry name" value="Spore Coat Polysaccharide Biosynthesis Protein SpsA, Chain A"/>
    <property type="match status" value="1"/>
</dbReference>
<protein>
    <recommendedName>
        <fullName evidence="3">Nucleotide-diphospho-sugar transferase</fullName>
    </recommendedName>
</protein>
<dbReference type="Proteomes" id="UP001247620">
    <property type="component" value="Unassembled WGS sequence"/>
</dbReference>
<reference evidence="1 2" key="1">
    <citation type="submission" date="2023-07" db="EMBL/GenBank/DDBJ databases">
        <title>Sorghum-associated microbial communities from plants grown in Nebraska, USA.</title>
        <authorList>
            <person name="Schachtman D."/>
        </authorList>
    </citation>
    <scope>NUCLEOTIDE SEQUENCE [LARGE SCALE GENOMIC DNA]</scope>
    <source>
        <strain evidence="1 2">3262</strain>
    </source>
</reference>
<comment type="caution">
    <text evidence="1">The sequence shown here is derived from an EMBL/GenBank/DDBJ whole genome shotgun (WGS) entry which is preliminary data.</text>
</comment>
<accession>A0ABU1T4V5</accession>